<name>A0A183UAZ0_TOXCA</name>
<feature type="compositionally biased region" description="Polar residues" evidence="1">
    <location>
        <begin position="12"/>
        <end position="29"/>
    </location>
</feature>
<reference evidence="4" key="1">
    <citation type="submission" date="2016-06" db="UniProtKB">
        <authorList>
            <consortium name="WormBaseParasite"/>
        </authorList>
    </citation>
    <scope>IDENTIFICATION</scope>
</reference>
<dbReference type="EMBL" id="UYWY01019378">
    <property type="protein sequence ID" value="VDM36864.1"/>
    <property type="molecule type" value="Genomic_DNA"/>
</dbReference>
<evidence type="ECO:0000256" key="1">
    <source>
        <dbReference type="SAM" id="MobiDB-lite"/>
    </source>
</evidence>
<reference evidence="2 3" key="2">
    <citation type="submission" date="2018-11" db="EMBL/GenBank/DDBJ databases">
        <authorList>
            <consortium name="Pathogen Informatics"/>
        </authorList>
    </citation>
    <scope>NUCLEOTIDE SEQUENCE [LARGE SCALE GENOMIC DNA]</scope>
</reference>
<sequence length="99" mass="10480">MAWTMIPEEPSSRTASVSNFRSVSPSPSAQCIPKSASLAENRPSSFFFLRESSASFGTCLDNLAVIDLFADVTVGANYSIGLPLDIVTAAHCSDILPPV</sequence>
<organism evidence="3 4">
    <name type="scientific">Toxocara canis</name>
    <name type="common">Canine roundworm</name>
    <dbReference type="NCBI Taxonomy" id="6265"/>
    <lineage>
        <taxon>Eukaryota</taxon>
        <taxon>Metazoa</taxon>
        <taxon>Ecdysozoa</taxon>
        <taxon>Nematoda</taxon>
        <taxon>Chromadorea</taxon>
        <taxon>Rhabditida</taxon>
        <taxon>Spirurina</taxon>
        <taxon>Ascaridomorpha</taxon>
        <taxon>Ascaridoidea</taxon>
        <taxon>Toxocaridae</taxon>
        <taxon>Toxocara</taxon>
    </lineage>
</organism>
<proteinExistence type="predicted"/>
<keyword evidence="3" id="KW-1185">Reference proteome</keyword>
<evidence type="ECO:0000313" key="2">
    <source>
        <dbReference type="EMBL" id="VDM36864.1"/>
    </source>
</evidence>
<dbReference type="AlphaFoldDB" id="A0A183UAZ0"/>
<feature type="region of interest" description="Disordered" evidence="1">
    <location>
        <begin position="1"/>
        <end position="30"/>
    </location>
</feature>
<gene>
    <name evidence="2" type="ORF">TCNE_LOCUS5660</name>
</gene>
<dbReference type="Proteomes" id="UP000050794">
    <property type="component" value="Unassembled WGS sequence"/>
</dbReference>
<accession>A0A183UAZ0</accession>
<evidence type="ECO:0000313" key="4">
    <source>
        <dbReference type="WBParaSite" id="TCNE_0000566001-mRNA-1"/>
    </source>
</evidence>
<evidence type="ECO:0000313" key="3">
    <source>
        <dbReference type="Proteomes" id="UP000050794"/>
    </source>
</evidence>
<protein>
    <submittedName>
        <fullName evidence="2 4">Uncharacterized protein</fullName>
    </submittedName>
</protein>
<dbReference type="WBParaSite" id="TCNE_0000566001-mRNA-1">
    <property type="protein sequence ID" value="TCNE_0000566001-mRNA-1"/>
    <property type="gene ID" value="TCNE_0000566001"/>
</dbReference>